<dbReference type="AlphaFoldDB" id="A0A7V7KV45"/>
<protein>
    <submittedName>
        <fullName evidence="1">Uncharacterized protein</fullName>
    </submittedName>
</protein>
<comment type="caution">
    <text evidence="1">The sequence shown here is derived from an EMBL/GenBank/DDBJ whole genome shotgun (WGS) entry which is preliminary data.</text>
</comment>
<accession>A0A7V7KV45</accession>
<dbReference type="PROSITE" id="PS51257">
    <property type="entry name" value="PROKAR_LIPOPROTEIN"/>
    <property type="match status" value="1"/>
</dbReference>
<dbReference type="RefSeq" id="WP_149557884.1">
    <property type="nucleotide sequence ID" value="NZ_JABTDD010000021.1"/>
</dbReference>
<gene>
    <name evidence="1" type="ORF">DTX73_02625</name>
</gene>
<evidence type="ECO:0000313" key="2">
    <source>
        <dbReference type="Proteomes" id="UP000448762"/>
    </source>
</evidence>
<organism evidence="1 2">
    <name type="scientific">Enterococcus faecium</name>
    <name type="common">Streptococcus faecium</name>
    <dbReference type="NCBI Taxonomy" id="1352"/>
    <lineage>
        <taxon>Bacteria</taxon>
        <taxon>Bacillati</taxon>
        <taxon>Bacillota</taxon>
        <taxon>Bacilli</taxon>
        <taxon>Lactobacillales</taxon>
        <taxon>Enterococcaceae</taxon>
        <taxon>Enterococcus</taxon>
    </lineage>
</organism>
<proteinExistence type="predicted"/>
<dbReference type="Proteomes" id="UP000448762">
    <property type="component" value="Unassembled WGS sequence"/>
</dbReference>
<reference evidence="1 2" key="1">
    <citation type="submission" date="2018-07" db="EMBL/GenBank/DDBJ databases">
        <title>High quality draft genome sequencing of Enterococcus faecium exhibiting probiotic potential isolated from mucus of freshwater fish.</title>
        <authorList>
            <person name="El-Jeni R."/>
            <person name="Ghedira K."/>
            <person name="Abdelhak S."/>
            <person name="El-Bour M."/>
            <person name="Bouhaouala-Zahar B."/>
        </authorList>
    </citation>
    <scope>NUCLEOTIDE SEQUENCE [LARGE SCALE GENOMIC DNA]</scope>
    <source>
        <strain evidence="1 2">R.A73</strain>
    </source>
</reference>
<evidence type="ECO:0000313" key="1">
    <source>
        <dbReference type="EMBL" id="KAA0692111.1"/>
    </source>
</evidence>
<dbReference type="EMBL" id="QOVC01000002">
    <property type="protein sequence ID" value="KAA0692111.1"/>
    <property type="molecule type" value="Genomic_DNA"/>
</dbReference>
<sequence>MKKYRFFISGSILIGVACFFVFRNHVDMRRLSSVTGVVVEVSGAVQVGEELVVFDEEKGFGRFSISVEQSSDFGVGDKITVYYEGSIIETYPAEFQHVIRIEKETQK</sequence>
<name>A0A7V7KV45_ENTFC</name>